<organism evidence="2 3">
    <name type="scientific">Cannabis sativa</name>
    <name type="common">Hemp</name>
    <name type="synonym">Marijuana</name>
    <dbReference type="NCBI Taxonomy" id="3483"/>
    <lineage>
        <taxon>Eukaryota</taxon>
        <taxon>Viridiplantae</taxon>
        <taxon>Streptophyta</taxon>
        <taxon>Embryophyta</taxon>
        <taxon>Tracheophyta</taxon>
        <taxon>Spermatophyta</taxon>
        <taxon>Magnoliopsida</taxon>
        <taxon>eudicotyledons</taxon>
        <taxon>Gunneridae</taxon>
        <taxon>Pentapetalae</taxon>
        <taxon>rosids</taxon>
        <taxon>fabids</taxon>
        <taxon>Rosales</taxon>
        <taxon>Cannabaceae</taxon>
        <taxon>Cannabis</taxon>
    </lineage>
</organism>
<sequence length="564" mass="64427">MGEFWSSKCRFEVVVSEMHFDLFILTMACASDKRKSRALARKVGEWVGEFIKVHEDSLHEGWGSFMRTRVWIDVTQPLMRGKMVTLPKVRDEHWLEFRYENLPIFCFHCGILDHPFEKCHAFLELVDNGVDLDLPYGPQMIRDKLPNSENALHSMKLDKSNGVDGMSAMFFQNHWDIVGPLVTQSVLQILNEGGDIGSINSALITLIPKIEQPKLVSDFIPISLCTVIYKMVSKTIAARFKDALPLVISQNQSAFLPNRLITNNVLLAFELATQPAAIRHNPVVKTCSTHHVPQSSMMPHSQWQQPNVGLYKMNIDAARDLTCAFIGIGALIRIHKGAIIAGYSKPIQAKELWDNVIKMYSDLENHSKVFELTLKLGEIKQGEDSVTKYFNLLKRIWKDSDLFDTYEWKFVEDGKHHKKTIKKPQIYKFLVGFTIEFDEVRGRIIGRRPLPSIGEVFLRLEERRVGGVLCSEKGLLALLLKDQPLLLEEATVRTLHICQNLMRNSVFGVISVINLAILEKPAGESMENQQIGIARRKEIVTTLLQMNSRLVLSLRSRWLYFMHC</sequence>
<evidence type="ECO:0000259" key="1">
    <source>
        <dbReference type="Pfam" id="PF14392"/>
    </source>
</evidence>
<protein>
    <recommendedName>
        <fullName evidence="1">Zinc knuckle CX2CX4HX4C domain-containing protein</fullName>
    </recommendedName>
</protein>
<accession>A0A803PYV7</accession>
<dbReference type="Gramene" id="evm.model.06.560">
    <property type="protein sequence ID" value="cds.evm.model.06.560"/>
    <property type="gene ID" value="evm.TU.06.560"/>
</dbReference>
<evidence type="ECO:0000313" key="2">
    <source>
        <dbReference type="EnsemblPlants" id="cds.evm.model.06.560"/>
    </source>
</evidence>
<dbReference type="InterPro" id="IPR025836">
    <property type="entry name" value="Zn_knuckle_CX2CX4HX4C"/>
</dbReference>
<dbReference type="Pfam" id="PF14392">
    <property type="entry name" value="zf-CCHC_4"/>
    <property type="match status" value="1"/>
</dbReference>
<dbReference type="EMBL" id="UZAU01000568">
    <property type="status" value="NOT_ANNOTATED_CDS"/>
    <property type="molecule type" value="Genomic_DNA"/>
</dbReference>
<dbReference type="EnsemblPlants" id="evm.model.06.560">
    <property type="protein sequence ID" value="cds.evm.model.06.560"/>
    <property type="gene ID" value="evm.TU.06.560"/>
</dbReference>
<dbReference type="AlphaFoldDB" id="A0A803PYV7"/>
<proteinExistence type="predicted"/>
<dbReference type="PANTHER" id="PTHR46890:SF48">
    <property type="entry name" value="RNA-DIRECTED DNA POLYMERASE"/>
    <property type="match status" value="1"/>
</dbReference>
<reference evidence="2" key="2">
    <citation type="submission" date="2021-03" db="UniProtKB">
        <authorList>
            <consortium name="EnsemblPlants"/>
        </authorList>
    </citation>
    <scope>IDENTIFICATION</scope>
</reference>
<keyword evidence="3" id="KW-1185">Reference proteome</keyword>
<feature type="domain" description="Zinc knuckle CX2CX4HX4C" evidence="1">
    <location>
        <begin position="72"/>
        <end position="120"/>
    </location>
</feature>
<name>A0A803PYV7_CANSA</name>
<dbReference type="Proteomes" id="UP000596661">
    <property type="component" value="Chromosome 6"/>
</dbReference>
<evidence type="ECO:0000313" key="3">
    <source>
        <dbReference type="Proteomes" id="UP000596661"/>
    </source>
</evidence>
<reference evidence="2" key="1">
    <citation type="submission" date="2018-11" db="EMBL/GenBank/DDBJ databases">
        <authorList>
            <person name="Grassa J C."/>
        </authorList>
    </citation>
    <scope>NUCLEOTIDE SEQUENCE [LARGE SCALE GENOMIC DNA]</scope>
</reference>
<dbReference type="PANTHER" id="PTHR46890">
    <property type="entry name" value="NON-LTR RETROLELEMENT REVERSE TRANSCRIPTASE-LIKE PROTEIN-RELATED"/>
    <property type="match status" value="1"/>
</dbReference>
<dbReference type="InterPro" id="IPR052343">
    <property type="entry name" value="Retrotransposon-Effector_Assoc"/>
</dbReference>